<dbReference type="Pfam" id="PF03820">
    <property type="entry name" value="SFXNs"/>
    <property type="match status" value="2"/>
</dbReference>
<evidence type="ECO:0000256" key="4">
    <source>
        <dbReference type="ARBA" id="ARBA00022692"/>
    </source>
</evidence>
<evidence type="ECO:0000256" key="8">
    <source>
        <dbReference type="ARBA" id="ARBA00023136"/>
    </source>
</evidence>
<dbReference type="GO" id="GO:0015075">
    <property type="term" value="F:monoatomic ion transmembrane transporter activity"/>
    <property type="evidence" value="ECO:0007669"/>
    <property type="project" value="InterPro"/>
</dbReference>
<comment type="subcellular location">
    <subcellularLocation>
        <location evidence="1">Mitochondrion membrane</location>
        <topology evidence="1">Multi-pass membrane protein</topology>
    </subcellularLocation>
</comment>
<keyword evidence="8 10" id="KW-0472">Membrane</keyword>
<keyword evidence="4 10" id="KW-0812">Transmembrane</keyword>
<dbReference type="PANTHER" id="PTHR11153:SF20">
    <property type="entry name" value="SIDEROFLEXIN-3"/>
    <property type="match status" value="1"/>
</dbReference>
<evidence type="ECO:0000256" key="7">
    <source>
        <dbReference type="ARBA" id="ARBA00023128"/>
    </source>
</evidence>
<feature type="transmembrane region" description="Helical" evidence="10">
    <location>
        <begin position="449"/>
        <end position="471"/>
    </location>
</feature>
<evidence type="ECO:0000256" key="10">
    <source>
        <dbReference type="SAM" id="Phobius"/>
    </source>
</evidence>
<keyword evidence="11" id="KW-0732">Signal</keyword>
<feature type="chain" id="PRO_5035935994" evidence="11">
    <location>
        <begin position="25"/>
        <end position="685"/>
    </location>
</feature>
<feature type="transmembrane region" description="Helical" evidence="10">
    <location>
        <begin position="51"/>
        <end position="69"/>
    </location>
</feature>
<evidence type="ECO:0000256" key="11">
    <source>
        <dbReference type="SAM" id="SignalP"/>
    </source>
</evidence>
<name>A0A8R1DN39_CAEJA</name>
<evidence type="ECO:0000256" key="3">
    <source>
        <dbReference type="ARBA" id="ARBA00022448"/>
    </source>
</evidence>
<dbReference type="SUPFAM" id="SSF53822">
    <property type="entry name" value="Periplasmic binding protein-like I"/>
    <property type="match status" value="1"/>
</dbReference>
<protein>
    <submittedName>
        <fullName evidence="13">ANF_receptor domain-containing protein</fullName>
    </submittedName>
</protein>
<dbReference type="Gene3D" id="3.40.50.2300">
    <property type="match status" value="1"/>
</dbReference>
<dbReference type="GO" id="GO:0140300">
    <property type="term" value="P:serine import into mitochondrion"/>
    <property type="evidence" value="ECO:0007669"/>
    <property type="project" value="TreeGrafter"/>
</dbReference>
<feature type="domain" description="Receptor ligand binding region" evidence="12">
    <location>
        <begin position="498"/>
        <end position="679"/>
    </location>
</feature>
<dbReference type="CDD" id="cd06352">
    <property type="entry name" value="PBP1_NPR_GC-like"/>
    <property type="match status" value="1"/>
</dbReference>
<evidence type="ECO:0000256" key="1">
    <source>
        <dbReference type="ARBA" id="ARBA00004225"/>
    </source>
</evidence>
<dbReference type="InterPro" id="IPR004686">
    <property type="entry name" value="Mtc"/>
</dbReference>
<evidence type="ECO:0000259" key="12">
    <source>
        <dbReference type="Pfam" id="PF01094"/>
    </source>
</evidence>
<keyword evidence="3" id="KW-0813">Transport</keyword>
<keyword evidence="6 10" id="KW-1133">Transmembrane helix</keyword>
<evidence type="ECO:0000313" key="13">
    <source>
        <dbReference type="EnsemblMetazoa" id="CJA07010a.1"/>
    </source>
</evidence>
<dbReference type="Pfam" id="PF01094">
    <property type="entry name" value="ANF_receptor"/>
    <property type="match status" value="1"/>
</dbReference>
<keyword evidence="7" id="KW-0496">Mitochondrion</keyword>
<accession>A0A8R1DN39</accession>
<feature type="transmembrane region" description="Helical" evidence="10">
    <location>
        <begin position="357"/>
        <end position="377"/>
    </location>
</feature>
<dbReference type="AlphaFoldDB" id="A0A8R1DN39"/>
<dbReference type="Proteomes" id="UP000005237">
    <property type="component" value="Unassembled WGS sequence"/>
</dbReference>
<dbReference type="EnsemblMetazoa" id="CJA07010a.1">
    <property type="protein sequence ID" value="CJA07010a.1"/>
    <property type="gene ID" value="WBGene00126214"/>
</dbReference>
<organism evidence="13 14">
    <name type="scientific">Caenorhabditis japonica</name>
    <dbReference type="NCBI Taxonomy" id="281687"/>
    <lineage>
        <taxon>Eukaryota</taxon>
        <taxon>Metazoa</taxon>
        <taxon>Ecdysozoa</taxon>
        <taxon>Nematoda</taxon>
        <taxon>Chromadorea</taxon>
        <taxon>Rhabditida</taxon>
        <taxon>Rhabditina</taxon>
        <taxon>Rhabditomorpha</taxon>
        <taxon>Rhabditoidea</taxon>
        <taxon>Rhabditidae</taxon>
        <taxon>Peloderinae</taxon>
        <taxon>Caenorhabditis</taxon>
    </lineage>
</organism>
<sequence length="685" mass="76271">MPGNMVITGMLLSLYRTFPGVVFSHWINQSFNAVVNYTNRSGNSKATNERLFLSYCCATGGAMTAALGLNRMVKNSHGLAARLVPFAAIALANAINIPMMRSNEVTEGMELRDENDELVGRSRKMAVLSIAQVTLSRIAMAMPYMVMTPIVMNRITRTAYYRTRPWMQKYSEIPIQTVLAGFGLYFTTPLCCALFPQKSSVEACRVRHFFSLTNPLTLLSSEERQERCRQIVTDYRKGKVSPLLTVDELWDAKVLYDSTYHPDTGEKMFFLGRMSAQMPANMLINGMLLSLYRTFPGVVFSHFINQSFNAVVNYTNRSGSVKASDERLLLSYCCATGGAMSAALALNMMFKNRNSVAARLVPFAAVALANAINIPMVRSNEVTEGMELRDENGELVGRSRQMAILSIAQVTLSRIGMAMPDMVTTPIIMNRITRTTFYRTHPWMRFTEYPIQTMFAGMALLFTTPMCCALFPQKTAIEIKVGIAAAQTTQSVSIGWSQCGGAVPLAIERLKNNGFVANFDFEYFVEYTECDLSSTVRAAIKFTKELKVDLIIGPPCAQALREMTVIANIYETPVLGWGFVSQSDLSDTSRFPYLATVLPTSLSLGYVAAELLELFNWHKVALVYYKNELNYCASVIEDVETAFNDPSGWPIQIVLKEEVTPDANGTVDGVLNTIKERARDQDIEL</sequence>
<dbReference type="NCBIfam" id="TIGR00798">
    <property type="entry name" value="mtc"/>
    <property type="match status" value="1"/>
</dbReference>
<comment type="similarity">
    <text evidence="2">Belongs to the sideroflexin family.</text>
</comment>
<proteinExistence type="inferred from homology"/>
<dbReference type="InterPro" id="IPR001828">
    <property type="entry name" value="ANF_lig-bd_rcpt"/>
</dbReference>
<feature type="transmembrane region" description="Helical" evidence="10">
    <location>
        <begin position="125"/>
        <end position="147"/>
    </location>
</feature>
<feature type="signal peptide" evidence="11">
    <location>
        <begin position="1"/>
        <end position="24"/>
    </location>
</feature>
<keyword evidence="5" id="KW-0029">Amino-acid transport</keyword>
<feature type="transmembrane region" description="Helical" evidence="10">
    <location>
        <begin position="329"/>
        <end position="350"/>
    </location>
</feature>
<reference evidence="14" key="1">
    <citation type="submission" date="2010-08" db="EMBL/GenBank/DDBJ databases">
        <authorList>
            <consortium name="Caenorhabditis japonica Sequencing Consortium"/>
            <person name="Wilson R.K."/>
        </authorList>
    </citation>
    <scope>NUCLEOTIDE SEQUENCE [LARGE SCALE GENOMIC DNA]</scope>
    <source>
        <strain evidence="14">DF5081</strain>
    </source>
</reference>
<reference evidence="13" key="2">
    <citation type="submission" date="2022-06" db="UniProtKB">
        <authorList>
            <consortium name="EnsemblMetazoa"/>
        </authorList>
    </citation>
    <scope>IDENTIFICATION</scope>
    <source>
        <strain evidence="13">DF5081</strain>
    </source>
</reference>
<dbReference type="PANTHER" id="PTHR11153">
    <property type="entry name" value="SIDEROFLEXIN"/>
    <property type="match status" value="1"/>
</dbReference>
<evidence type="ECO:0000256" key="9">
    <source>
        <dbReference type="ARBA" id="ARBA00036416"/>
    </source>
</evidence>
<evidence type="ECO:0000256" key="2">
    <source>
        <dbReference type="ARBA" id="ARBA00005974"/>
    </source>
</evidence>
<comment type="catalytic activity">
    <reaction evidence="9">
        <text>L-serine(in) = L-serine(out)</text>
        <dbReference type="Rhea" id="RHEA:35031"/>
        <dbReference type="ChEBI" id="CHEBI:33384"/>
    </reaction>
</comment>
<evidence type="ECO:0000313" key="14">
    <source>
        <dbReference type="Proteomes" id="UP000005237"/>
    </source>
</evidence>
<feature type="transmembrane region" description="Helical" evidence="10">
    <location>
        <begin position="283"/>
        <end position="304"/>
    </location>
</feature>
<dbReference type="InterPro" id="IPR028082">
    <property type="entry name" value="Peripla_BP_I"/>
</dbReference>
<evidence type="ECO:0000256" key="5">
    <source>
        <dbReference type="ARBA" id="ARBA00022970"/>
    </source>
</evidence>
<dbReference type="GO" id="GO:0005743">
    <property type="term" value="C:mitochondrial inner membrane"/>
    <property type="evidence" value="ECO:0007669"/>
    <property type="project" value="TreeGrafter"/>
</dbReference>
<keyword evidence="14" id="KW-1185">Reference proteome</keyword>
<evidence type="ECO:0000256" key="6">
    <source>
        <dbReference type="ARBA" id="ARBA00022989"/>
    </source>
</evidence>
<feature type="transmembrane region" description="Helical" evidence="10">
    <location>
        <begin position="81"/>
        <end position="99"/>
    </location>
</feature>